<evidence type="ECO:0000256" key="4">
    <source>
        <dbReference type="ARBA" id="ARBA00022989"/>
    </source>
</evidence>
<feature type="transmembrane region" description="Helical" evidence="6">
    <location>
        <begin position="43"/>
        <end position="65"/>
    </location>
</feature>
<dbReference type="AlphaFoldDB" id="H0YS87"/>
<dbReference type="InParanoid" id="H0YS87"/>
<feature type="transmembrane region" description="Helical" evidence="6">
    <location>
        <begin position="201"/>
        <end position="222"/>
    </location>
</feature>
<evidence type="ECO:0000256" key="1">
    <source>
        <dbReference type="ARBA" id="ARBA00004141"/>
    </source>
</evidence>
<feature type="transmembrane region" description="Helical" evidence="6">
    <location>
        <begin position="77"/>
        <end position="97"/>
    </location>
</feature>
<dbReference type="SUPFAM" id="SSF111352">
    <property type="entry name" value="Ammonium transporter"/>
    <property type="match status" value="1"/>
</dbReference>
<dbReference type="GO" id="GO:0097272">
    <property type="term" value="P:ammonium homeostasis"/>
    <property type="evidence" value="ECO:0007669"/>
    <property type="project" value="TreeGrafter"/>
</dbReference>
<organism evidence="8 9">
    <name type="scientific">Taeniopygia guttata</name>
    <name type="common">Zebra finch</name>
    <name type="synonym">Poephila guttata</name>
    <dbReference type="NCBI Taxonomy" id="59729"/>
    <lineage>
        <taxon>Eukaryota</taxon>
        <taxon>Metazoa</taxon>
        <taxon>Chordata</taxon>
        <taxon>Craniata</taxon>
        <taxon>Vertebrata</taxon>
        <taxon>Euteleostomi</taxon>
        <taxon>Archelosauria</taxon>
        <taxon>Archosauria</taxon>
        <taxon>Dinosauria</taxon>
        <taxon>Saurischia</taxon>
        <taxon>Theropoda</taxon>
        <taxon>Coelurosauria</taxon>
        <taxon>Aves</taxon>
        <taxon>Neognathae</taxon>
        <taxon>Neoaves</taxon>
        <taxon>Telluraves</taxon>
        <taxon>Australaves</taxon>
        <taxon>Passeriformes</taxon>
        <taxon>Passeroidea</taxon>
        <taxon>Estrildidae</taxon>
        <taxon>Estrildinae</taxon>
        <taxon>Taeniopygia</taxon>
    </lineage>
</organism>
<dbReference type="GO" id="GO:0008519">
    <property type="term" value="F:ammonium channel activity"/>
    <property type="evidence" value="ECO:0007669"/>
    <property type="project" value="InterPro"/>
</dbReference>
<feature type="transmembrane region" description="Helical" evidence="6">
    <location>
        <begin position="163"/>
        <end position="180"/>
    </location>
</feature>
<dbReference type="PRINTS" id="PR00342">
    <property type="entry name" value="RHESUSRHD"/>
</dbReference>
<feature type="domain" description="Ammonium transporter AmtB-like" evidence="7">
    <location>
        <begin position="38"/>
        <end position="387"/>
    </location>
</feature>
<dbReference type="KEGG" id="tgu:100225691"/>
<evidence type="ECO:0000256" key="2">
    <source>
        <dbReference type="ARBA" id="ARBA00011036"/>
    </source>
</evidence>
<dbReference type="GO" id="GO:0005886">
    <property type="term" value="C:plasma membrane"/>
    <property type="evidence" value="ECO:0007669"/>
    <property type="project" value="InterPro"/>
</dbReference>
<evidence type="ECO:0000259" key="7">
    <source>
        <dbReference type="Pfam" id="PF00909"/>
    </source>
</evidence>
<dbReference type="InterPro" id="IPR029020">
    <property type="entry name" value="Ammonium/urea_transptr"/>
</dbReference>
<evidence type="ECO:0000313" key="8">
    <source>
        <dbReference type="Ensembl" id="ENSTGUP00000001147.2"/>
    </source>
</evidence>
<evidence type="ECO:0000256" key="5">
    <source>
        <dbReference type="ARBA" id="ARBA00023136"/>
    </source>
</evidence>
<name>H0YS87_TAEGU</name>
<comment type="similarity">
    <text evidence="2">Belongs to the ammonium transporter (TC 2.A.49) family. Rh subfamily.</text>
</comment>
<feature type="transmembrane region" description="Helical" evidence="6">
    <location>
        <begin position="135"/>
        <end position="157"/>
    </location>
</feature>
<keyword evidence="9" id="KW-1185">Reference proteome</keyword>
<feature type="transmembrane region" description="Helical" evidence="6">
    <location>
        <begin position="285"/>
        <end position="307"/>
    </location>
</feature>
<dbReference type="Ensembl" id="ENSTGUT00000001159.2">
    <property type="protein sequence ID" value="ENSTGUP00000001147.2"/>
    <property type="gene ID" value="ENSTGUG00000001107.2"/>
</dbReference>
<dbReference type="OMA" id="IHVFATY"/>
<dbReference type="InterPro" id="IPR002229">
    <property type="entry name" value="RhesusRHD"/>
</dbReference>
<dbReference type="HOGENOM" id="CLU_021386_1_0_1"/>
<feature type="transmembrane region" description="Helical" evidence="6">
    <location>
        <begin position="360"/>
        <end position="385"/>
    </location>
</feature>
<sequence length="412" mass="45204">MPSRYLSFRCSVPWLILLLQALLLTRSYFGFPGVSDTYASSNSYPAFQDVTHMVIFGFGFFLMVLRRYGFSSTGFNFFLVVLGVQCSMLAEDLLVFIRGQQNQVGMESLAKAVVSTTAVVISTGAVLGKANPVQLIVMTLVELIFFYVSRCINRTLLEVPEPLTVMHVHLFGAYFGLALTSRFPELPPGLDKNRSTPKSELFSVLGTVFVWVFWPSFNSVLAESKKKAVLNTYLALAVSAVAAFMLSALTSKDGKFRMAHIRSAALAGGVAVSYTAHLIQHPWIAMILGLLGSVITILGSHCLQRCFNPALKLQDTSGVHFTFGLPAVLGAVAAVVLRVVEDGIATQWNDLSSLGYTAFYYIGAFCQTISTALITGFITGLILNIKLLKAVHVSKYFDDQFYWEFPHLSVGF</sequence>
<reference evidence="8" key="2">
    <citation type="submission" date="2025-08" db="UniProtKB">
        <authorList>
            <consortium name="Ensembl"/>
        </authorList>
    </citation>
    <scope>IDENTIFICATION</scope>
</reference>
<protein>
    <submittedName>
        <fullName evidence="8">Rh blood group CcEe antigens</fullName>
    </submittedName>
</protein>
<dbReference type="OrthoDB" id="534912at2759"/>
<proteinExistence type="inferred from homology"/>
<comment type="subcellular location">
    <subcellularLocation>
        <location evidence="1">Membrane</location>
        <topology evidence="1">Multi-pass membrane protein</topology>
    </subcellularLocation>
</comment>
<reference evidence="8" key="3">
    <citation type="submission" date="2025-09" db="UniProtKB">
        <authorList>
            <consortium name="Ensembl"/>
        </authorList>
    </citation>
    <scope>IDENTIFICATION</scope>
</reference>
<dbReference type="Gene3D" id="1.10.3430.10">
    <property type="entry name" value="Ammonium transporter AmtB like domains"/>
    <property type="match status" value="1"/>
</dbReference>
<feature type="transmembrane region" description="Helical" evidence="6">
    <location>
        <begin position="319"/>
        <end position="340"/>
    </location>
</feature>
<feature type="transmembrane region" description="Helical" evidence="6">
    <location>
        <begin position="12"/>
        <end position="31"/>
    </location>
</feature>
<dbReference type="Pfam" id="PF00909">
    <property type="entry name" value="Ammonium_transp"/>
    <property type="match status" value="1"/>
</dbReference>
<reference evidence="8 9" key="1">
    <citation type="journal article" date="2010" name="Nature">
        <title>The genome of a songbird.</title>
        <authorList>
            <person name="Warren W.C."/>
            <person name="Clayton D.F."/>
            <person name="Ellegren H."/>
            <person name="Arnold A.P."/>
            <person name="Hillier L.W."/>
            <person name="Kunstner A."/>
            <person name="Searle S."/>
            <person name="White S."/>
            <person name="Vilella A.J."/>
            <person name="Fairley S."/>
            <person name="Heger A."/>
            <person name="Kong L."/>
            <person name="Ponting C.P."/>
            <person name="Jarvis E.D."/>
            <person name="Mello C.V."/>
            <person name="Minx P."/>
            <person name="Lovell P."/>
            <person name="Velho T.A."/>
            <person name="Ferris M."/>
            <person name="Balakrishnan C.N."/>
            <person name="Sinha S."/>
            <person name="Blatti C."/>
            <person name="London S.E."/>
            <person name="Li Y."/>
            <person name="Lin Y.C."/>
            <person name="George J."/>
            <person name="Sweedler J."/>
            <person name="Southey B."/>
            <person name="Gunaratne P."/>
            <person name="Watson M."/>
            <person name="Nam K."/>
            <person name="Backstrom N."/>
            <person name="Smeds L."/>
            <person name="Nabholz B."/>
            <person name="Itoh Y."/>
            <person name="Whitney O."/>
            <person name="Pfenning A.R."/>
            <person name="Howard J."/>
            <person name="Volker M."/>
            <person name="Skinner B.M."/>
            <person name="Griffin D.K."/>
            <person name="Ye L."/>
            <person name="McLaren W.M."/>
            <person name="Flicek P."/>
            <person name="Quesada V."/>
            <person name="Velasco G."/>
            <person name="Lopez-Otin C."/>
            <person name="Puente X.S."/>
            <person name="Olender T."/>
            <person name="Lancet D."/>
            <person name="Smit A.F."/>
            <person name="Hubley R."/>
            <person name="Konkel M.K."/>
            <person name="Walker J.A."/>
            <person name="Batzer M.A."/>
            <person name="Gu W."/>
            <person name="Pollock D.D."/>
            <person name="Chen L."/>
            <person name="Cheng Z."/>
            <person name="Eichler E.E."/>
            <person name="Stapley J."/>
            <person name="Slate J."/>
            <person name="Ekblom R."/>
            <person name="Birkhead T."/>
            <person name="Burke T."/>
            <person name="Burt D."/>
            <person name="Scharff C."/>
            <person name="Adam I."/>
            <person name="Richard H."/>
            <person name="Sultan M."/>
            <person name="Soldatov A."/>
            <person name="Lehrach H."/>
            <person name="Edwards S.V."/>
            <person name="Yang S.P."/>
            <person name="Li X."/>
            <person name="Graves T."/>
            <person name="Fulton L."/>
            <person name="Nelson J."/>
            <person name="Chinwalla A."/>
            <person name="Hou S."/>
            <person name="Mardis E.R."/>
            <person name="Wilson R.K."/>
        </authorList>
    </citation>
    <scope>NUCLEOTIDE SEQUENCE [LARGE SCALE GENOMIC DNA]</scope>
</reference>
<evidence type="ECO:0000256" key="3">
    <source>
        <dbReference type="ARBA" id="ARBA00022692"/>
    </source>
</evidence>
<accession>H0YS87</accession>
<dbReference type="Proteomes" id="UP000007754">
    <property type="component" value="Chromosome 23"/>
</dbReference>
<dbReference type="GeneTree" id="ENSGT00950000182844"/>
<gene>
    <name evidence="8" type="primary">RHCE</name>
</gene>
<keyword evidence="3 6" id="KW-0812">Transmembrane</keyword>
<keyword evidence="5 6" id="KW-0472">Membrane</keyword>
<dbReference type="PANTHER" id="PTHR11730:SF43">
    <property type="entry name" value="BLOOD GROUP RH(CE) POLYPEPTIDE-RELATED"/>
    <property type="match status" value="1"/>
</dbReference>
<dbReference type="InterPro" id="IPR024041">
    <property type="entry name" value="NH4_transpt_AmtB-like_dom"/>
</dbReference>
<dbReference type="CTD" id="6006"/>
<feature type="transmembrane region" description="Helical" evidence="6">
    <location>
        <begin position="228"/>
        <end position="249"/>
    </location>
</feature>
<keyword evidence="4 6" id="KW-1133">Transmembrane helix</keyword>
<dbReference type="STRING" id="59729.ENSTGUP00000001147"/>
<evidence type="ECO:0000256" key="6">
    <source>
        <dbReference type="SAM" id="Phobius"/>
    </source>
</evidence>
<evidence type="ECO:0000313" key="9">
    <source>
        <dbReference type="Proteomes" id="UP000007754"/>
    </source>
</evidence>
<dbReference type="PANTHER" id="PTHR11730">
    <property type="entry name" value="AMMONIUM TRANSPORTER"/>
    <property type="match status" value="1"/>
</dbReference>